<dbReference type="Gene3D" id="3.30.1370.70">
    <property type="entry name" value="Scaffold protein Nfu/NifU, N-terminal domain"/>
    <property type="match status" value="1"/>
</dbReference>
<dbReference type="InterPro" id="IPR014824">
    <property type="entry name" value="Nfu/NifU_N"/>
</dbReference>
<name>A0A0G1X5E2_9BACT</name>
<dbReference type="InterPro" id="IPR036498">
    <property type="entry name" value="Nfu/NifU_N_sf"/>
</dbReference>
<reference evidence="2 3" key="1">
    <citation type="journal article" date="2015" name="Nature">
        <title>rRNA introns, odd ribosomes, and small enigmatic genomes across a large radiation of phyla.</title>
        <authorList>
            <person name="Brown C.T."/>
            <person name="Hug L.A."/>
            <person name="Thomas B.C."/>
            <person name="Sharon I."/>
            <person name="Castelle C.J."/>
            <person name="Singh A."/>
            <person name="Wilkins M.J."/>
            <person name="Williams K.H."/>
            <person name="Banfield J.F."/>
        </authorList>
    </citation>
    <scope>NUCLEOTIDE SEQUENCE [LARGE SCALE GENOMIC DNA]</scope>
</reference>
<accession>A0A0G1X5E2</accession>
<dbReference type="EMBL" id="LCPO01000039">
    <property type="protein sequence ID" value="KKU97833.1"/>
    <property type="molecule type" value="Genomic_DNA"/>
</dbReference>
<feature type="domain" description="Scaffold protein Nfu/NifU N-terminal" evidence="1">
    <location>
        <begin position="53"/>
        <end position="101"/>
    </location>
</feature>
<dbReference type="AlphaFoldDB" id="A0A0G1X5E2"/>
<evidence type="ECO:0000259" key="1">
    <source>
        <dbReference type="Pfam" id="PF08712"/>
    </source>
</evidence>
<dbReference type="SUPFAM" id="SSF110836">
    <property type="entry name" value="Hypothetical protein SAV1430"/>
    <property type="match status" value="1"/>
</dbReference>
<comment type="caution">
    <text evidence="2">The sequence shown here is derived from an EMBL/GenBank/DDBJ whole genome shotgun (WGS) entry which is preliminary data.</text>
</comment>
<proteinExistence type="predicted"/>
<organism evidence="2 3">
    <name type="scientific">Candidatus Jorgensenbacteria bacterium GW2011_GWC1_48_8</name>
    <dbReference type="NCBI Taxonomy" id="1618666"/>
    <lineage>
        <taxon>Bacteria</taxon>
        <taxon>Candidatus Joergenseniibacteriota</taxon>
    </lineage>
</organism>
<evidence type="ECO:0000313" key="2">
    <source>
        <dbReference type="EMBL" id="KKU97833.1"/>
    </source>
</evidence>
<gene>
    <name evidence="2" type="ORF">UY32_C0039G0004</name>
</gene>
<protein>
    <recommendedName>
        <fullName evidence="1">Scaffold protein Nfu/NifU N-terminal domain-containing protein</fullName>
    </recommendedName>
</protein>
<sequence>MRYKMIYRPQNVLSIKVDELVVESSTPLLEGPKVTWVSVGEDGDTLETLDGEVGNLVKDLFEIDGVAEVELKRYEITVRKGDLFQWKHIWRKILSAVQTNLAPMGDFFIAGVPVFAFTDQDGTYHEELIPDPDTLPITYYSSQPQ</sequence>
<evidence type="ECO:0000313" key="3">
    <source>
        <dbReference type="Proteomes" id="UP000034600"/>
    </source>
</evidence>
<dbReference type="Pfam" id="PF08712">
    <property type="entry name" value="Nfu_N"/>
    <property type="match status" value="1"/>
</dbReference>
<dbReference type="Proteomes" id="UP000034600">
    <property type="component" value="Unassembled WGS sequence"/>
</dbReference>